<dbReference type="GO" id="GO:0009423">
    <property type="term" value="P:chorismate biosynthetic process"/>
    <property type="evidence" value="ECO:0007669"/>
    <property type="project" value="TreeGrafter"/>
</dbReference>
<name>A0A0C1KZ62_9BACT</name>
<keyword evidence="2 5" id="KW-0560">Oxidoreductase</keyword>
<protein>
    <submittedName>
        <fullName evidence="5">Shikimate dehydrogenase</fullName>
        <ecNumber evidence="5">1.1.1.25</ecNumber>
    </submittedName>
</protein>
<keyword evidence="6" id="KW-1185">Reference proteome</keyword>
<evidence type="ECO:0000256" key="2">
    <source>
        <dbReference type="ARBA" id="ARBA00023002"/>
    </source>
</evidence>
<dbReference type="Gene3D" id="3.40.50.10860">
    <property type="entry name" value="Leucine Dehydrogenase, chain A, domain 1"/>
    <property type="match status" value="1"/>
</dbReference>
<evidence type="ECO:0000259" key="4">
    <source>
        <dbReference type="Pfam" id="PF08501"/>
    </source>
</evidence>
<dbReference type="GO" id="GO:0050661">
    <property type="term" value="F:NADP binding"/>
    <property type="evidence" value="ECO:0007669"/>
    <property type="project" value="TreeGrafter"/>
</dbReference>
<dbReference type="RefSeq" id="WP_039143045.1">
    <property type="nucleotide sequence ID" value="NZ_JSVC01000024.1"/>
</dbReference>
<gene>
    <name evidence="5" type="primary">aroE</name>
    <name evidence="5" type="ORF">OI18_19750</name>
</gene>
<dbReference type="PANTHER" id="PTHR21089">
    <property type="entry name" value="SHIKIMATE DEHYDROGENASE"/>
    <property type="match status" value="1"/>
</dbReference>
<dbReference type="Gene3D" id="3.40.50.720">
    <property type="entry name" value="NAD(P)-binding Rossmann-like Domain"/>
    <property type="match status" value="1"/>
</dbReference>
<dbReference type="EMBL" id="JSVC01000024">
    <property type="protein sequence ID" value="KIC92987.1"/>
    <property type="molecule type" value="Genomic_DNA"/>
</dbReference>
<dbReference type="InterPro" id="IPR022893">
    <property type="entry name" value="Shikimate_DH_fam"/>
</dbReference>
<sequence length="248" mass="27362">MRKFGLIGYPLGHSFSKGYFTARFEKEGLNAIYENYPLEEIGSFPSLLQQEPLLEGLNVTIPYKEKIIPYLHNKSDVVQVIGACNCIQIRDGKLTGHNTDVIGFEKSLGKKLFPSHNKALVLGTGGASKAVQYVLDKLRIPFTVIGRTADAGKGIKSYEGLTRDELVSATLWINTTPLGMHPAENEMPPLDYAVLGSGHYLYDLIYNPTETKFLSMGRAAGAITENGHDMLIIQAEESWKIWNSPVTG</sequence>
<organism evidence="5 6">
    <name type="scientific">Flavihumibacter solisilvae</name>
    <dbReference type="NCBI Taxonomy" id="1349421"/>
    <lineage>
        <taxon>Bacteria</taxon>
        <taxon>Pseudomonadati</taxon>
        <taxon>Bacteroidota</taxon>
        <taxon>Chitinophagia</taxon>
        <taxon>Chitinophagales</taxon>
        <taxon>Chitinophagaceae</taxon>
        <taxon>Flavihumibacter</taxon>
    </lineage>
</organism>
<keyword evidence="3" id="KW-0028">Amino-acid biosynthesis</keyword>
<comment type="caution">
    <text evidence="5">The sequence shown here is derived from an EMBL/GenBank/DDBJ whole genome shotgun (WGS) entry which is preliminary data.</text>
</comment>
<dbReference type="GO" id="GO:0004764">
    <property type="term" value="F:shikimate 3-dehydrogenase (NADP+) activity"/>
    <property type="evidence" value="ECO:0007669"/>
    <property type="project" value="UniProtKB-EC"/>
</dbReference>
<dbReference type="GO" id="GO:0019632">
    <property type="term" value="P:shikimate metabolic process"/>
    <property type="evidence" value="ECO:0007669"/>
    <property type="project" value="TreeGrafter"/>
</dbReference>
<evidence type="ECO:0000256" key="1">
    <source>
        <dbReference type="ARBA" id="ARBA00004871"/>
    </source>
</evidence>
<evidence type="ECO:0000313" key="6">
    <source>
        <dbReference type="Proteomes" id="UP000031408"/>
    </source>
</evidence>
<dbReference type="GO" id="GO:0005829">
    <property type="term" value="C:cytosol"/>
    <property type="evidence" value="ECO:0007669"/>
    <property type="project" value="TreeGrafter"/>
</dbReference>
<proteinExistence type="predicted"/>
<dbReference type="STRING" id="1349421.OI18_19750"/>
<comment type="pathway">
    <text evidence="1">Metabolic intermediate biosynthesis; chorismate biosynthesis; chorismate from D-erythrose 4-phosphate and phosphoenolpyruvate: step 4/7.</text>
</comment>
<dbReference type="OrthoDB" id="9792692at2"/>
<dbReference type="SUPFAM" id="SSF53223">
    <property type="entry name" value="Aminoacid dehydrogenase-like, N-terminal domain"/>
    <property type="match status" value="1"/>
</dbReference>
<dbReference type="InterPro" id="IPR036291">
    <property type="entry name" value="NAD(P)-bd_dom_sf"/>
</dbReference>
<evidence type="ECO:0000313" key="5">
    <source>
        <dbReference type="EMBL" id="KIC92987.1"/>
    </source>
</evidence>
<dbReference type="CDD" id="cd01065">
    <property type="entry name" value="NAD_bind_Shikimate_DH"/>
    <property type="match status" value="1"/>
</dbReference>
<keyword evidence="3" id="KW-0057">Aromatic amino acid biosynthesis</keyword>
<feature type="domain" description="Shikimate dehydrogenase substrate binding N-terminal" evidence="4">
    <location>
        <begin position="6"/>
        <end position="87"/>
    </location>
</feature>
<dbReference type="GO" id="GO:0009073">
    <property type="term" value="P:aromatic amino acid family biosynthetic process"/>
    <property type="evidence" value="ECO:0007669"/>
    <property type="project" value="UniProtKB-KW"/>
</dbReference>
<evidence type="ECO:0000256" key="3">
    <source>
        <dbReference type="ARBA" id="ARBA00023141"/>
    </source>
</evidence>
<dbReference type="PANTHER" id="PTHR21089:SF1">
    <property type="entry name" value="BIFUNCTIONAL 3-DEHYDROQUINATE DEHYDRATASE_SHIKIMATE DEHYDROGENASE, CHLOROPLASTIC"/>
    <property type="match status" value="1"/>
</dbReference>
<dbReference type="Proteomes" id="UP000031408">
    <property type="component" value="Unassembled WGS sequence"/>
</dbReference>
<dbReference type="SUPFAM" id="SSF51735">
    <property type="entry name" value="NAD(P)-binding Rossmann-fold domains"/>
    <property type="match status" value="1"/>
</dbReference>
<dbReference type="EC" id="1.1.1.25" evidence="5"/>
<dbReference type="Pfam" id="PF08501">
    <property type="entry name" value="Shikimate_dh_N"/>
    <property type="match status" value="1"/>
</dbReference>
<dbReference type="InterPro" id="IPR013708">
    <property type="entry name" value="Shikimate_DH-bd_N"/>
</dbReference>
<accession>A0A0C1KZ62</accession>
<reference evidence="5 6" key="1">
    <citation type="submission" date="2014-11" db="EMBL/GenBank/DDBJ databases">
        <title>Genome sequence of Flavihumibacter solisilvae 3-3.</title>
        <authorList>
            <person name="Zhou G."/>
            <person name="Li M."/>
            <person name="Wang G."/>
        </authorList>
    </citation>
    <scope>NUCLEOTIDE SEQUENCE [LARGE SCALE GENOMIC DNA]</scope>
    <source>
        <strain evidence="5 6">3-3</strain>
    </source>
</reference>
<dbReference type="AlphaFoldDB" id="A0A0C1KZ62"/>
<dbReference type="InterPro" id="IPR046346">
    <property type="entry name" value="Aminoacid_DH-like_N_sf"/>
</dbReference>